<keyword evidence="4" id="KW-0597">Phosphoprotein</keyword>
<keyword evidence="5" id="KW-0808">Transferase</keyword>
<dbReference type="PROSITE" id="PS00109">
    <property type="entry name" value="PROTEIN_KINASE_TYR"/>
    <property type="match status" value="1"/>
</dbReference>
<evidence type="ECO:0000256" key="16">
    <source>
        <dbReference type="SAM" id="SignalP"/>
    </source>
</evidence>
<evidence type="ECO:0000256" key="9">
    <source>
        <dbReference type="ARBA" id="ARBA00022840"/>
    </source>
</evidence>
<dbReference type="PROSITE" id="PS00107">
    <property type="entry name" value="PROTEIN_KINASE_ATP"/>
    <property type="match status" value="1"/>
</dbReference>
<dbReference type="InterPro" id="IPR011009">
    <property type="entry name" value="Kinase-like_dom_sf"/>
</dbReference>
<sequence>MARKMLAALLMVIMSSSFFVPGFALSSHFDLAASPHSPSCVTSSCISPLPLLCYLQLRLPTPPPVLPPAASLLFPSCVTSSCVSPLPLLCYLQLRLSSPPPVLPPAASPHSPSCVTSSCISPLPLLCYLQLRLPTPPPVLPPAASLLSPSCVTSSCVSPLPLLCYLQLRLPTPPPVLPPAASPHSPSCVTSSCVSPLPLLCYLQLHLPTSPPVLPPAASPHSPSCVTSSCVSPLPLLCYLQLRLPTPPPVLPPAASPHSPSCVTSSCVSPLPLLCYLQLCLPTPPPVLPPAASLLSPSCVTSSCISPLPLLCYLQLHGAPLSGLSWPSSLAVVAVSFSGLFTFFFLMLACFCCKKGHIGFKEFENVDGEEYQADLSTLASPASQSGPDVYILPLTEVSLPVAKQPGRSVQLQLLKSTEVGRQSLLYLKEIGDGWFGKVILGEVNASLSTTQVVVKELKASASVQDQMHFLEESQPYRALQHPALLHCLAQCTEVTPYLLVMEFCPLGDVKGYLRSCRAADTMIPEPLILQRMACEIASGLLHLHKHNFIHSDLALRNCLLTADVTVKIGDYGLSHNKYKEDYFETSDQMYVPLRWIAPELVDEVHGNLLVVDQSKQSNVWSLGVTIWELFELGNQPYRHYSDRQVLTYAVREQQLRLPKPLLKIPLAERWYEVMQFCWLQPDQRPNTEEVHLLLSYLCAKGASEAEEDFERRWNSLRPNPNAGQSSSSLHHGAGALASGTSCSGHFLWLMTTLYLPSSFPLLEQFSGCDGYHSESGDDILTVTETSHGLNFQYKWEQTQAGIGAEQPYHHAASSSSGTLGVVNHHCQDLYYPGGMTLHVSGVGVVPELSARSPSVSSEYYNRMEEPDYTMCSYSPDYQGSHGSFLTGSGSADSGECMMGMGPPQAHSKPVDSYWSADVCKDRGVGAYNSDISLTMEPHVSDSSPLRPWEAGHYVSYKDRDGGYYYEHSPPMGIGHHMGLGMDQHYLMGREHSHPKPHLESWGSRSLRQALGELDNPLGISPSISTHLQDGGPPFGVGDPYLETPQGTGSIIGGSSVTGGYYDTMGSLRKTMPTMPDHAHSVSITMASEEALFICHRDSDPDEEEEDIFSERLRRSSSNLSNPSANDNSLGLGLSLGRSGQAGCRQLQDPYEDFHYSMPTTDIEDSWPEEHCLTFRSSVSAAVKPIDYLEATAASANDSGCLVLGNHHALVTSGDACNAYIYLCHEGEGEREVEPQPIECCHSHFVDPLTGLVVRNYTRDNYSDKIVEIPNNEEESVNLSPAPGGPKPILTHNTKTSTTPLNHSGQYVDITMDDTLSIDHKEEVSTEDKGVLTDPKPEGVTLTLSSVNVPDLVPIVEQESELSHTLDSGLDRDHCSSISLVDISDCCTDDDEDDDITDSTSEIFADETSVGDANASPPLARPLKSLQKQVGTPNSMASMDLMPSAVGSTCKAFSPSSSSSHPSSSSPKAMDSGYDTENNESPEFVPKEPHNEPRGPETFTQSLGESVLDTSLDEGGGEAEVAPLDDEDEPTLDEDVLLAASQTTDKEKGLTPLSEKNPYRDSAYFSDNENERLSRDEGGDENVEVEEGEVEERLTEKRELSPLQIEEEEEEGVETPALLLEESEDPEMEGCLTEECTQDEGLELGLELELASILSGEVEAGSEGWPAQEKPSSLGDWAAEVVGAMEEALGELQRSTETNSGTKEKEEEDEGEQRDMEDSSEALETADVLEEAFTKMPETLEKDDNDEENSPPAWRRRFSFSPPPPSTPPLSSPPPPSTPSPPLPPMTPPLGRQLPMDGGEADEEDGDGDFDDSESDEELSSYSVQEEQSGGEDSGEENHAVPIVVSDCSDAHNLRSLLKMPTPLTAELLADDLLERKKKVVSFFDDVTVYLFDQQSPTKELAEHGFSPGTETSGQGSLVKQPTSDDSSDGNISEESAGYEWEDDFPLLPIPTSSSKMAASSSGSSPSAPSLPSTSKAPEPKPAVQYSRFTVSPSHVSRFSITHVSDSDVDSGPGSSEDGDRVL</sequence>
<evidence type="ECO:0000256" key="11">
    <source>
        <dbReference type="ARBA" id="ARBA00023136"/>
    </source>
</evidence>
<dbReference type="GO" id="GO:0005524">
    <property type="term" value="F:ATP binding"/>
    <property type="evidence" value="ECO:0007669"/>
    <property type="project" value="UniProtKB-UniRule"/>
</dbReference>
<feature type="compositionally biased region" description="Acidic residues" evidence="15">
    <location>
        <begin position="1577"/>
        <end position="1589"/>
    </location>
</feature>
<comment type="subcellular location">
    <subcellularLocation>
        <location evidence="1">Membrane</location>
        <topology evidence="1">Single-pass membrane protein</topology>
    </subcellularLocation>
</comment>
<gene>
    <name evidence="19" type="primary">LOC120029353</name>
</gene>
<dbReference type="KEGG" id="snh:120029353"/>
<evidence type="ECO:0000256" key="6">
    <source>
        <dbReference type="ARBA" id="ARBA00022692"/>
    </source>
</evidence>
<comment type="catalytic activity">
    <reaction evidence="12">
        <text>L-threonyl-[protein] + ATP = O-phospho-L-threonyl-[protein] + ADP + H(+)</text>
        <dbReference type="Rhea" id="RHEA:46608"/>
        <dbReference type="Rhea" id="RHEA-COMP:11060"/>
        <dbReference type="Rhea" id="RHEA-COMP:11605"/>
        <dbReference type="ChEBI" id="CHEBI:15378"/>
        <dbReference type="ChEBI" id="CHEBI:30013"/>
        <dbReference type="ChEBI" id="CHEBI:30616"/>
        <dbReference type="ChEBI" id="CHEBI:61977"/>
        <dbReference type="ChEBI" id="CHEBI:456216"/>
        <dbReference type="EC" id="2.7.11.1"/>
    </reaction>
</comment>
<dbReference type="FunFam" id="1.10.510.10:FF:000347">
    <property type="entry name" value="Apoptosis associated tyrosine kinase"/>
    <property type="match status" value="1"/>
</dbReference>
<keyword evidence="16" id="KW-0732">Signal</keyword>
<feature type="compositionally biased region" description="Acidic residues" evidence="15">
    <location>
        <begin position="1798"/>
        <end position="1818"/>
    </location>
</feature>
<dbReference type="GO" id="GO:0005737">
    <property type="term" value="C:cytoplasm"/>
    <property type="evidence" value="ECO:0007669"/>
    <property type="project" value="UniProtKB-ARBA"/>
</dbReference>
<dbReference type="GO" id="GO:0016020">
    <property type="term" value="C:membrane"/>
    <property type="evidence" value="ECO:0007669"/>
    <property type="project" value="UniProtKB-SubCell"/>
</dbReference>
<evidence type="ECO:0000256" key="15">
    <source>
        <dbReference type="SAM" id="MobiDB-lite"/>
    </source>
</evidence>
<feature type="compositionally biased region" description="Polar residues" evidence="15">
    <location>
        <begin position="1908"/>
        <end position="1933"/>
    </location>
</feature>
<dbReference type="PRINTS" id="PR00109">
    <property type="entry name" value="TYRKINASE"/>
</dbReference>
<accession>A0A8U0PTU2</accession>
<feature type="compositionally biased region" description="Low complexity" evidence="15">
    <location>
        <begin position="1950"/>
        <end position="1976"/>
    </location>
</feature>
<feature type="chain" id="PRO_5035937656" description="non-specific serine/threonine protein kinase" evidence="16">
    <location>
        <begin position="25"/>
        <end position="2022"/>
    </location>
</feature>
<feature type="compositionally biased region" description="Basic and acidic residues" evidence="15">
    <location>
        <begin position="1484"/>
        <end position="1494"/>
    </location>
</feature>
<feature type="region of interest" description="Disordered" evidence="15">
    <location>
        <begin position="2000"/>
        <end position="2022"/>
    </location>
</feature>
<evidence type="ECO:0000313" key="18">
    <source>
        <dbReference type="Proteomes" id="UP000808372"/>
    </source>
</evidence>
<dbReference type="RefSeq" id="XP_038830511.1">
    <property type="nucleotide sequence ID" value="XM_038974583.1"/>
</dbReference>
<evidence type="ECO:0000256" key="12">
    <source>
        <dbReference type="ARBA" id="ARBA00047899"/>
    </source>
</evidence>
<keyword evidence="11" id="KW-0472">Membrane</keyword>
<organism evidence="18 19">
    <name type="scientific">Salvelinus namaycush</name>
    <name type="common">Lake trout</name>
    <name type="synonym">Salmo namaycush</name>
    <dbReference type="NCBI Taxonomy" id="8040"/>
    <lineage>
        <taxon>Eukaryota</taxon>
        <taxon>Metazoa</taxon>
        <taxon>Chordata</taxon>
        <taxon>Craniata</taxon>
        <taxon>Vertebrata</taxon>
        <taxon>Euteleostomi</taxon>
        <taxon>Actinopterygii</taxon>
        <taxon>Neopterygii</taxon>
        <taxon>Teleostei</taxon>
        <taxon>Protacanthopterygii</taxon>
        <taxon>Salmoniformes</taxon>
        <taxon>Salmonidae</taxon>
        <taxon>Salmoninae</taxon>
        <taxon>Salvelinus</taxon>
    </lineage>
</organism>
<feature type="compositionally biased region" description="Basic and acidic residues" evidence="15">
    <location>
        <begin position="1590"/>
        <end position="1599"/>
    </location>
</feature>
<evidence type="ECO:0000256" key="7">
    <source>
        <dbReference type="ARBA" id="ARBA00022741"/>
    </source>
</evidence>
<dbReference type="InterPro" id="IPR008266">
    <property type="entry name" value="Tyr_kinase_AS"/>
</dbReference>
<dbReference type="InterPro" id="IPR001245">
    <property type="entry name" value="Ser-Thr/Tyr_kinase_cat_dom"/>
</dbReference>
<evidence type="ECO:0000256" key="3">
    <source>
        <dbReference type="ARBA" id="ARBA00022527"/>
    </source>
</evidence>
<dbReference type="InterPro" id="IPR000719">
    <property type="entry name" value="Prot_kinase_dom"/>
</dbReference>
<feature type="compositionally biased region" description="Polar residues" evidence="15">
    <location>
        <begin position="1425"/>
        <end position="1436"/>
    </location>
</feature>
<dbReference type="InterPro" id="IPR017441">
    <property type="entry name" value="Protein_kinase_ATP_BS"/>
</dbReference>
<feature type="compositionally biased region" description="Acidic residues" evidence="15">
    <location>
        <begin position="1510"/>
        <end position="1535"/>
    </location>
</feature>
<keyword evidence="8" id="KW-0418">Kinase</keyword>
<dbReference type="Pfam" id="PF07714">
    <property type="entry name" value="PK_Tyr_Ser-Thr"/>
    <property type="match status" value="1"/>
</dbReference>
<proteinExistence type="predicted"/>
<dbReference type="PROSITE" id="PS50011">
    <property type="entry name" value="PROTEIN_KINASE_DOM"/>
    <property type="match status" value="1"/>
</dbReference>
<evidence type="ECO:0000256" key="5">
    <source>
        <dbReference type="ARBA" id="ARBA00022679"/>
    </source>
</evidence>
<comment type="catalytic activity">
    <reaction evidence="13">
        <text>L-seryl-[protein] + ATP = O-phospho-L-seryl-[protein] + ADP + H(+)</text>
        <dbReference type="Rhea" id="RHEA:17989"/>
        <dbReference type="Rhea" id="RHEA-COMP:9863"/>
        <dbReference type="Rhea" id="RHEA-COMP:11604"/>
        <dbReference type="ChEBI" id="CHEBI:15378"/>
        <dbReference type="ChEBI" id="CHEBI:29999"/>
        <dbReference type="ChEBI" id="CHEBI:30616"/>
        <dbReference type="ChEBI" id="CHEBI:83421"/>
        <dbReference type="ChEBI" id="CHEBI:456216"/>
        <dbReference type="EC" id="2.7.11.1"/>
    </reaction>
</comment>
<dbReference type="GO" id="GO:0007420">
    <property type="term" value="P:brain development"/>
    <property type="evidence" value="ECO:0007669"/>
    <property type="project" value="TreeGrafter"/>
</dbReference>
<keyword evidence="6" id="KW-0812">Transmembrane</keyword>
<dbReference type="SUPFAM" id="SSF56112">
    <property type="entry name" value="Protein kinase-like (PK-like)"/>
    <property type="match status" value="1"/>
</dbReference>
<evidence type="ECO:0000256" key="2">
    <source>
        <dbReference type="ARBA" id="ARBA00012513"/>
    </source>
</evidence>
<evidence type="ECO:0000313" key="19">
    <source>
        <dbReference type="RefSeq" id="XP_038830511.1"/>
    </source>
</evidence>
<feature type="compositionally biased region" description="Low complexity" evidence="15">
    <location>
        <begin position="1453"/>
        <end position="1466"/>
    </location>
</feature>
<evidence type="ECO:0000256" key="8">
    <source>
        <dbReference type="ARBA" id="ARBA00022777"/>
    </source>
</evidence>
<keyword evidence="10" id="KW-1133">Transmembrane helix</keyword>
<feature type="region of interest" description="Disordered" evidence="15">
    <location>
        <begin position="1401"/>
        <end position="1616"/>
    </location>
</feature>
<evidence type="ECO:0000256" key="14">
    <source>
        <dbReference type="PROSITE-ProRule" id="PRU10141"/>
    </source>
</evidence>
<dbReference type="Gene3D" id="1.10.510.10">
    <property type="entry name" value="Transferase(Phosphotransferase) domain 1"/>
    <property type="match status" value="1"/>
</dbReference>
<evidence type="ECO:0000256" key="4">
    <source>
        <dbReference type="ARBA" id="ARBA00022553"/>
    </source>
</evidence>
<dbReference type="GeneID" id="120029353"/>
<dbReference type="GO" id="GO:0012505">
    <property type="term" value="C:endomembrane system"/>
    <property type="evidence" value="ECO:0007669"/>
    <property type="project" value="UniProtKB-ARBA"/>
</dbReference>
<dbReference type="EC" id="2.7.11.1" evidence="2"/>
<dbReference type="GO" id="GO:0004713">
    <property type="term" value="F:protein tyrosine kinase activity"/>
    <property type="evidence" value="ECO:0007669"/>
    <property type="project" value="TreeGrafter"/>
</dbReference>
<dbReference type="Proteomes" id="UP000808372">
    <property type="component" value="Chromosome 35"/>
</dbReference>
<feature type="compositionally biased region" description="Low complexity" evidence="15">
    <location>
        <begin position="1115"/>
        <end position="1131"/>
    </location>
</feature>
<evidence type="ECO:0000256" key="13">
    <source>
        <dbReference type="ARBA" id="ARBA00048679"/>
    </source>
</evidence>
<dbReference type="Gene3D" id="3.30.200.20">
    <property type="entry name" value="Phosphorylase Kinase, domain 1"/>
    <property type="match status" value="1"/>
</dbReference>
<feature type="domain" description="Protein kinase" evidence="17">
    <location>
        <begin position="424"/>
        <end position="694"/>
    </location>
</feature>
<keyword evidence="3" id="KW-0723">Serine/threonine-protein kinase</keyword>
<keyword evidence="18" id="KW-1185">Reference proteome</keyword>
<name>A0A8U0PTU2_SALNM</name>
<feature type="region of interest" description="Disordered" evidence="15">
    <location>
        <begin position="1098"/>
        <end position="1131"/>
    </location>
</feature>
<feature type="region of interest" description="Disordered" evidence="15">
    <location>
        <begin position="1896"/>
        <end position="1988"/>
    </location>
</feature>
<feature type="region of interest" description="Disordered" evidence="15">
    <location>
        <begin position="1656"/>
        <end position="1840"/>
    </location>
</feature>
<dbReference type="FunFam" id="3.30.200.20:FF:000275">
    <property type="entry name" value="Apoptosis associated tyrosine kinase"/>
    <property type="match status" value="1"/>
</dbReference>
<keyword evidence="9 14" id="KW-0067">ATP-binding</keyword>
<evidence type="ECO:0000256" key="10">
    <source>
        <dbReference type="ARBA" id="ARBA00022989"/>
    </source>
</evidence>
<evidence type="ECO:0000259" key="17">
    <source>
        <dbReference type="PROSITE" id="PS50011"/>
    </source>
</evidence>
<feature type="signal peptide" evidence="16">
    <location>
        <begin position="1"/>
        <end position="24"/>
    </location>
</feature>
<keyword evidence="7 14" id="KW-0547">Nucleotide-binding</keyword>
<dbReference type="GO" id="GO:0004674">
    <property type="term" value="F:protein serine/threonine kinase activity"/>
    <property type="evidence" value="ECO:0007669"/>
    <property type="project" value="UniProtKB-KW"/>
</dbReference>
<feature type="binding site" evidence="14">
    <location>
        <position position="455"/>
    </location>
    <ligand>
        <name>ATP</name>
        <dbReference type="ChEBI" id="CHEBI:30616"/>
    </ligand>
</feature>
<reference evidence="19" key="1">
    <citation type="submission" date="2025-08" db="UniProtKB">
        <authorList>
            <consortium name="RefSeq"/>
        </authorList>
    </citation>
    <scope>IDENTIFICATION</scope>
    <source>
        <tissue evidence="19">White muscle</tissue>
    </source>
</reference>
<dbReference type="PANTHER" id="PTHR24417">
    <property type="entry name" value="SERINE/THREONINE-PROTEIN KINASE LMTK1"/>
    <property type="match status" value="1"/>
</dbReference>
<evidence type="ECO:0000256" key="1">
    <source>
        <dbReference type="ARBA" id="ARBA00004167"/>
    </source>
</evidence>
<protein>
    <recommendedName>
        <fullName evidence="2">non-specific serine/threonine protein kinase</fullName>
        <ecNumber evidence="2">2.7.11.1</ecNumber>
    </recommendedName>
</protein>
<dbReference type="PANTHER" id="PTHR24417:SF0">
    <property type="entry name" value="SERINE_THREONINE-PROTEIN KINASE LMTK1"/>
    <property type="match status" value="1"/>
</dbReference>
<feature type="compositionally biased region" description="Pro residues" evidence="15">
    <location>
        <begin position="1760"/>
        <end position="1787"/>
    </location>
</feature>